<sequence length="627" mass="70091">MALESRYLPVMVEYSFEDVQLPSMSEHDLSTWRMSLLAMDSSGKYMYVAGSDGCIREFLLERDDTALRNPLSRTLKFRRSLRYGIGNTVNQLKCYSFDDLGDVLFAACGEAGHGPGSVMAIQLGRADERPRDPRGWMATMPDSAWGISAHPGRRVLAVSCNAPSVRLFRILSPASSQEPLLAPSMPHEELVGHLGNIPCVSFTPNGRHLLSCSLDGSIFLWDWEHAGIVSFCDLSHFNSMRTWGWFVQYVPYESVKRVGNCDKFFALVEETGSDEKNSYSNALRLFWTKFGESITCAPVCRVGVTRESFVLDDLTDAYQAVSAPSYPSIVDMQEHRQPQRTTSMNADPPPQEPLVQPMNSSMSISQALADSRRPVGEDSDQVIEEVDDVDSCDDLEVVQEPVTEGSLLEVEECEHFSTWERSSLSEEKSSPLLMQWSPNLQRLGPQEVDMEMGMETDTLDIPSKDMVVLGRRESLVLVRASDRTAWLAELSPLVPKDMEQSGAIQCEHEANRISMAEYVPELSLVVACIQGSGIIVLVRIVRMVENGTERFAFVTEAVLSRSVFGRALWSPRRDKTIVGFSVTRTPSEHPSLTHVEVHIIRENGYYEHFVTSKRPASLAVDFNSTFV</sequence>
<protein>
    <submittedName>
        <fullName evidence="2">Uncharacterized protein</fullName>
    </submittedName>
</protein>
<evidence type="ECO:0000256" key="1">
    <source>
        <dbReference type="PROSITE-ProRule" id="PRU00221"/>
    </source>
</evidence>
<proteinExistence type="predicted"/>
<dbReference type="InterPro" id="IPR001680">
    <property type="entry name" value="WD40_rpt"/>
</dbReference>
<accession>A0AAV8UIJ1</accession>
<name>A0AAV8UIJ1_9RHOD</name>
<organism evidence="2 3">
    <name type="scientific">Rhodosorus marinus</name>
    <dbReference type="NCBI Taxonomy" id="101924"/>
    <lineage>
        <taxon>Eukaryota</taxon>
        <taxon>Rhodophyta</taxon>
        <taxon>Stylonematophyceae</taxon>
        <taxon>Stylonematales</taxon>
        <taxon>Stylonemataceae</taxon>
        <taxon>Rhodosorus</taxon>
    </lineage>
</organism>
<dbReference type="Gene3D" id="2.130.10.10">
    <property type="entry name" value="YVTN repeat-like/Quinoprotein amine dehydrogenase"/>
    <property type="match status" value="1"/>
</dbReference>
<dbReference type="EMBL" id="JAMWBK010000009">
    <property type="protein sequence ID" value="KAJ8902328.1"/>
    <property type="molecule type" value="Genomic_DNA"/>
</dbReference>
<dbReference type="SUPFAM" id="SSF50998">
    <property type="entry name" value="Quinoprotein alcohol dehydrogenase-like"/>
    <property type="match status" value="1"/>
</dbReference>
<gene>
    <name evidence="2" type="ORF">NDN08_006735</name>
</gene>
<dbReference type="InterPro" id="IPR015943">
    <property type="entry name" value="WD40/YVTN_repeat-like_dom_sf"/>
</dbReference>
<dbReference type="SMART" id="SM00320">
    <property type="entry name" value="WD40"/>
    <property type="match status" value="2"/>
</dbReference>
<keyword evidence="1" id="KW-0853">WD repeat</keyword>
<dbReference type="AlphaFoldDB" id="A0AAV8UIJ1"/>
<reference evidence="2 3" key="1">
    <citation type="journal article" date="2023" name="Nat. Commun.">
        <title>Origin of minicircular mitochondrial genomes in red algae.</title>
        <authorList>
            <person name="Lee Y."/>
            <person name="Cho C.H."/>
            <person name="Lee Y.M."/>
            <person name="Park S.I."/>
            <person name="Yang J.H."/>
            <person name="West J.A."/>
            <person name="Bhattacharya D."/>
            <person name="Yoon H.S."/>
        </authorList>
    </citation>
    <scope>NUCLEOTIDE SEQUENCE [LARGE SCALE GENOMIC DNA]</scope>
    <source>
        <strain evidence="2 3">CCMP1338</strain>
        <tissue evidence="2">Whole cell</tissue>
    </source>
</reference>
<dbReference type="PROSITE" id="PS50294">
    <property type="entry name" value="WD_REPEATS_REGION"/>
    <property type="match status" value="1"/>
</dbReference>
<dbReference type="InterPro" id="IPR011047">
    <property type="entry name" value="Quinoprotein_ADH-like_sf"/>
</dbReference>
<dbReference type="Pfam" id="PF00400">
    <property type="entry name" value="WD40"/>
    <property type="match status" value="1"/>
</dbReference>
<feature type="repeat" description="WD" evidence="1">
    <location>
        <begin position="190"/>
        <end position="222"/>
    </location>
</feature>
<dbReference type="Proteomes" id="UP001157974">
    <property type="component" value="Unassembled WGS sequence"/>
</dbReference>
<comment type="caution">
    <text evidence="2">The sequence shown here is derived from an EMBL/GenBank/DDBJ whole genome shotgun (WGS) entry which is preliminary data.</text>
</comment>
<evidence type="ECO:0000313" key="3">
    <source>
        <dbReference type="Proteomes" id="UP001157974"/>
    </source>
</evidence>
<evidence type="ECO:0000313" key="2">
    <source>
        <dbReference type="EMBL" id="KAJ8902328.1"/>
    </source>
</evidence>
<keyword evidence="3" id="KW-1185">Reference proteome</keyword>
<dbReference type="PROSITE" id="PS50082">
    <property type="entry name" value="WD_REPEATS_2"/>
    <property type="match status" value="1"/>
</dbReference>